<protein>
    <submittedName>
        <fullName evidence="2">Uncharacterized protein</fullName>
    </submittedName>
</protein>
<feature type="compositionally biased region" description="Low complexity" evidence="1">
    <location>
        <begin position="49"/>
        <end position="62"/>
    </location>
</feature>
<evidence type="ECO:0000313" key="2">
    <source>
        <dbReference type="EMBL" id="KAL1903119.1"/>
    </source>
</evidence>
<dbReference type="EMBL" id="JAWCUI010000002">
    <property type="protein sequence ID" value="KAL1903119.1"/>
    <property type="molecule type" value="Genomic_DNA"/>
</dbReference>
<reference evidence="2 3" key="1">
    <citation type="journal article" date="2024" name="IMA Fungus">
        <title>IMA Genome - F19 : A genome assembly and annotation guide to empower mycologists, including annotated draft genome sequences of Ceratocystis pirilliformis, Diaporthe australafricana, Fusarium ophioides, Paecilomyces lecythidis, and Sporothrix stenoceras.</title>
        <authorList>
            <person name="Aylward J."/>
            <person name="Wilson A.M."/>
            <person name="Visagie C.M."/>
            <person name="Spraker J."/>
            <person name="Barnes I."/>
            <person name="Buitendag C."/>
            <person name="Ceriani C."/>
            <person name="Del Mar Angel L."/>
            <person name="du Plessis D."/>
            <person name="Fuchs T."/>
            <person name="Gasser K."/>
            <person name="Kramer D."/>
            <person name="Li W."/>
            <person name="Munsamy K."/>
            <person name="Piso A."/>
            <person name="Price J.L."/>
            <person name="Sonnekus B."/>
            <person name="Thomas C."/>
            <person name="van der Nest A."/>
            <person name="van Dijk A."/>
            <person name="van Heerden A."/>
            <person name="van Vuuren N."/>
            <person name="Yilmaz N."/>
            <person name="Duong T.A."/>
            <person name="van der Merwe N.A."/>
            <person name="Wingfield M.J."/>
            <person name="Wingfield B.D."/>
        </authorList>
    </citation>
    <scope>NUCLEOTIDE SEQUENCE [LARGE SCALE GENOMIC DNA]</scope>
    <source>
        <strain evidence="2 3">CMW 5346</strain>
    </source>
</reference>
<sequence length="315" mass="35192">MHQSPPPPSQRPVPPPQQRPQHQRKNSQAQQPKLWVPRVSSPLRQAQLSSPYQTQAPQQQQQPPSPRPNSADVSPLTPPPQSPTRDNDLMPERRLPFDEPDVILRPTAYGAQDPGTIKALRAAEKQNGEPLLEWEVETIKASREKRFRTPQVPGDCSGSKFVRWEKDPRANRAASESSSTALAFLLKSMKSMPSKEQKNMGIVSIGSVSQPCLLPCSVTPSTLAADYEAEAHRAVIFEDNRSSSGSSILGDYITSWPESSYYFSSNPETIDEKRELSQPTSTHHSSRRSSEEINSLKRQPYVSKTVEVRHVHYAS</sequence>
<evidence type="ECO:0000256" key="1">
    <source>
        <dbReference type="SAM" id="MobiDB-lite"/>
    </source>
</evidence>
<feature type="region of interest" description="Disordered" evidence="1">
    <location>
        <begin position="267"/>
        <end position="299"/>
    </location>
</feature>
<organism evidence="2 3">
    <name type="scientific">Sporothrix stenoceras</name>
    <dbReference type="NCBI Taxonomy" id="5173"/>
    <lineage>
        <taxon>Eukaryota</taxon>
        <taxon>Fungi</taxon>
        <taxon>Dikarya</taxon>
        <taxon>Ascomycota</taxon>
        <taxon>Pezizomycotina</taxon>
        <taxon>Sordariomycetes</taxon>
        <taxon>Sordariomycetidae</taxon>
        <taxon>Ophiostomatales</taxon>
        <taxon>Ophiostomataceae</taxon>
        <taxon>Sporothrix</taxon>
    </lineage>
</organism>
<dbReference type="Proteomes" id="UP001583186">
    <property type="component" value="Unassembled WGS sequence"/>
</dbReference>
<comment type="caution">
    <text evidence="2">The sequence shown here is derived from an EMBL/GenBank/DDBJ whole genome shotgun (WGS) entry which is preliminary data.</text>
</comment>
<accession>A0ABR3ZSC8</accession>
<keyword evidence="3" id="KW-1185">Reference proteome</keyword>
<feature type="region of interest" description="Disordered" evidence="1">
    <location>
        <begin position="1"/>
        <end position="100"/>
    </location>
</feature>
<proteinExistence type="predicted"/>
<name>A0ABR3ZSC8_9PEZI</name>
<evidence type="ECO:0000313" key="3">
    <source>
        <dbReference type="Proteomes" id="UP001583186"/>
    </source>
</evidence>
<feature type="compositionally biased region" description="Basic and acidic residues" evidence="1">
    <location>
        <begin position="85"/>
        <end position="97"/>
    </location>
</feature>
<gene>
    <name evidence="2" type="ORF">Sste5346_000403</name>
</gene>
<feature type="compositionally biased region" description="Pro residues" evidence="1">
    <location>
        <begin position="1"/>
        <end position="18"/>
    </location>
</feature>